<evidence type="ECO:0000313" key="7">
    <source>
        <dbReference type="Proteomes" id="UP000789570"/>
    </source>
</evidence>
<organism evidence="6 7">
    <name type="scientific">Funneliformis caledonium</name>
    <dbReference type="NCBI Taxonomy" id="1117310"/>
    <lineage>
        <taxon>Eukaryota</taxon>
        <taxon>Fungi</taxon>
        <taxon>Fungi incertae sedis</taxon>
        <taxon>Mucoromycota</taxon>
        <taxon>Glomeromycotina</taxon>
        <taxon>Glomeromycetes</taxon>
        <taxon>Glomerales</taxon>
        <taxon>Glomeraceae</taxon>
        <taxon>Funneliformis</taxon>
    </lineage>
</organism>
<dbReference type="GO" id="GO:0005634">
    <property type="term" value="C:nucleus"/>
    <property type="evidence" value="ECO:0007669"/>
    <property type="project" value="UniProtKB-UniRule"/>
</dbReference>
<evidence type="ECO:0000256" key="3">
    <source>
        <dbReference type="PROSITE-ProRule" id="PRU00267"/>
    </source>
</evidence>
<evidence type="ECO:0000313" key="6">
    <source>
        <dbReference type="EMBL" id="CAG8438202.1"/>
    </source>
</evidence>
<evidence type="ECO:0000256" key="2">
    <source>
        <dbReference type="ARBA" id="ARBA00023163"/>
    </source>
</evidence>
<dbReference type="InterPro" id="IPR009071">
    <property type="entry name" value="HMG_box_dom"/>
</dbReference>
<dbReference type="GO" id="GO:0000978">
    <property type="term" value="F:RNA polymerase II cis-regulatory region sequence-specific DNA binding"/>
    <property type="evidence" value="ECO:0007669"/>
    <property type="project" value="TreeGrafter"/>
</dbReference>
<dbReference type="InterPro" id="IPR036910">
    <property type="entry name" value="HMG_box_dom_sf"/>
</dbReference>
<dbReference type="Proteomes" id="UP000789570">
    <property type="component" value="Unassembled WGS sequence"/>
</dbReference>
<gene>
    <name evidence="6" type="ORF">FCALED_LOCUS303</name>
</gene>
<reference evidence="6" key="1">
    <citation type="submission" date="2021-06" db="EMBL/GenBank/DDBJ databases">
        <authorList>
            <person name="Kallberg Y."/>
            <person name="Tangrot J."/>
            <person name="Rosling A."/>
        </authorList>
    </citation>
    <scope>NUCLEOTIDE SEQUENCE</scope>
    <source>
        <strain evidence="6">UK204</strain>
    </source>
</reference>
<dbReference type="PANTHER" id="PTHR10270">
    <property type="entry name" value="SOX TRANSCRIPTION FACTOR"/>
    <property type="match status" value="1"/>
</dbReference>
<dbReference type="GO" id="GO:0001228">
    <property type="term" value="F:DNA-binding transcription activator activity, RNA polymerase II-specific"/>
    <property type="evidence" value="ECO:0007669"/>
    <property type="project" value="TreeGrafter"/>
</dbReference>
<dbReference type="GO" id="GO:0030154">
    <property type="term" value="P:cell differentiation"/>
    <property type="evidence" value="ECO:0007669"/>
    <property type="project" value="TreeGrafter"/>
</dbReference>
<dbReference type="Gene3D" id="1.10.30.10">
    <property type="entry name" value="High mobility group box domain"/>
    <property type="match status" value="1"/>
</dbReference>
<name>A0A9N8V504_9GLOM</name>
<dbReference type="Pfam" id="PF00505">
    <property type="entry name" value="HMG_box"/>
    <property type="match status" value="1"/>
</dbReference>
<dbReference type="PROSITE" id="PS50118">
    <property type="entry name" value="HMG_BOX_2"/>
    <property type="match status" value="1"/>
</dbReference>
<dbReference type="SMART" id="SM00398">
    <property type="entry name" value="HMG"/>
    <property type="match status" value="1"/>
</dbReference>
<evidence type="ECO:0000259" key="5">
    <source>
        <dbReference type="PROSITE" id="PS50118"/>
    </source>
</evidence>
<keyword evidence="3" id="KW-0539">Nucleus</keyword>
<keyword evidence="1 3" id="KW-0238">DNA-binding</keyword>
<dbReference type="PANTHER" id="PTHR10270:SF161">
    <property type="entry name" value="SEX-DETERMINING REGION Y PROTEIN"/>
    <property type="match status" value="1"/>
</dbReference>
<dbReference type="InterPro" id="IPR050140">
    <property type="entry name" value="SRY-related_HMG-box_TF-like"/>
</dbReference>
<feature type="region of interest" description="Disordered" evidence="4">
    <location>
        <begin position="113"/>
        <end position="154"/>
    </location>
</feature>
<dbReference type="SUPFAM" id="SSF47095">
    <property type="entry name" value="HMG-box"/>
    <property type="match status" value="1"/>
</dbReference>
<sequence>MTNCNSSKPYDIKVPRPPNAFIIYHRNKSKELAKFKSIGKIESNERHPSKTVAEMWKEEPEAIKLRYQREADLALVEHKKKYPFYKYKPKKKDSKNKTRSQSTAMESAFTAFDMQSSSSSSQEEENSADNISVSNHSPPHTPPPHTPTSPNAVNMQRSRAPASLWIEPTTDKPFFNEHLNFSPSQQRCQCTAHCQAAFSIIFSNVYKQTVDQLVNYGLMPISPHPITATIADDLVTSPYPTTSSCALDENTFFPPNSAHVPDWTYAADYVVPSQSPTSSSSSHVVTSPTSTDYMPWITYDNSQFIDPIQNITNIPNIVPDETNCNLFTDTNNDDCALFDNFDTNLNFSL</sequence>
<proteinExistence type="predicted"/>
<feature type="domain" description="HMG box" evidence="5">
    <location>
        <begin position="14"/>
        <end position="86"/>
    </location>
</feature>
<comment type="caution">
    <text evidence="6">The sequence shown here is derived from an EMBL/GenBank/DDBJ whole genome shotgun (WGS) entry which is preliminary data.</text>
</comment>
<keyword evidence="2" id="KW-0804">Transcription</keyword>
<dbReference type="OrthoDB" id="6247875at2759"/>
<protein>
    <submittedName>
        <fullName evidence="6">2039_t:CDS:1</fullName>
    </submittedName>
</protein>
<evidence type="ECO:0000256" key="1">
    <source>
        <dbReference type="ARBA" id="ARBA00023125"/>
    </source>
</evidence>
<accession>A0A9N8V504</accession>
<evidence type="ECO:0000256" key="4">
    <source>
        <dbReference type="SAM" id="MobiDB-lite"/>
    </source>
</evidence>
<feature type="DNA-binding region" description="HMG box" evidence="3">
    <location>
        <begin position="14"/>
        <end position="86"/>
    </location>
</feature>
<dbReference type="AlphaFoldDB" id="A0A9N8V504"/>
<dbReference type="EMBL" id="CAJVPQ010000027">
    <property type="protein sequence ID" value="CAG8438202.1"/>
    <property type="molecule type" value="Genomic_DNA"/>
</dbReference>
<keyword evidence="7" id="KW-1185">Reference proteome</keyword>